<dbReference type="KEGG" id="bic:LMTR13_08360"/>
<proteinExistence type="predicted"/>
<dbReference type="AlphaFoldDB" id="A0A1B1UBP0"/>
<evidence type="ECO:0000313" key="1">
    <source>
        <dbReference type="EMBL" id="ANW00185.1"/>
    </source>
</evidence>
<dbReference type="Proteomes" id="UP000092839">
    <property type="component" value="Chromosome"/>
</dbReference>
<accession>A0A1B1UBP0</accession>
<protein>
    <submittedName>
        <fullName evidence="1">Uncharacterized protein</fullName>
    </submittedName>
</protein>
<name>A0A1B1UBP0_9BRAD</name>
<keyword evidence="2" id="KW-1185">Reference proteome</keyword>
<dbReference type="EMBL" id="CP016428">
    <property type="protein sequence ID" value="ANW00185.1"/>
    <property type="molecule type" value="Genomic_DNA"/>
</dbReference>
<organism evidence="1 2">
    <name type="scientific">Bradyrhizobium icense</name>
    <dbReference type="NCBI Taxonomy" id="1274631"/>
    <lineage>
        <taxon>Bacteria</taxon>
        <taxon>Pseudomonadati</taxon>
        <taxon>Pseudomonadota</taxon>
        <taxon>Alphaproteobacteria</taxon>
        <taxon>Hyphomicrobiales</taxon>
        <taxon>Nitrobacteraceae</taxon>
        <taxon>Bradyrhizobium</taxon>
    </lineage>
</organism>
<sequence>MSALHQYGGARPIMLDLTERLAAQSIHAISRRAATPADSFEAWRFLDESATAAAALPHTREAYLFIPVASVRY</sequence>
<evidence type="ECO:0000313" key="2">
    <source>
        <dbReference type="Proteomes" id="UP000092839"/>
    </source>
</evidence>
<reference evidence="1 2" key="1">
    <citation type="submission" date="2016-07" db="EMBL/GenBank/DDBJ databases">
        <title>Complete genome sequence of Bradyrhizobium icense LMTR 13T, a potential inoculant strain isolated from lima bean (Phaseolus lunatus) in Peru.</title>
        <authorList>
            <person name="Ormeno-Orrillo E."/>
            <person name="Duran D."/>
            <person name="Rogel M.A."/>
            <person name="Rey L."/>
            <person name="Imperial J."/>
            <person name="Ruiz-Argueso T."/>
            <person name="Martinez-Romero E."/>
        </authorList>
    </citation>
    <scope>NUCLEOTIDE SEQUENCE [LARGE SCALE GENOMIC DNA]</scope>
    <source>
        <strain evidence="1 2">LMTR 13</strain>
    </source>
</reference>
<gene>
    <name evidence="1" type="ORF">LMTR13_08360</name>
</gene>